<gene>
    <name evidence="6" type="ORF">LHGZ1_0398</name>
</gene>
<dbReference type="PRINTS" id="PR00410">
    <property type="entry name" value="PHEHYDRXLASE"/>
</dbReference>
<reference evidence="7" key="1">
    <citation type="submission" date="2017-06" db="EMBL/GenBank/DDBJ databases">
        <title>Whole genome sequence of Laribacter hongkongensis LHGZ1.</title>
        <authorList>
            <person name="Chen D."/>
            <person name="Wu H."/>
            <person name="Chen J."/>
        </authorList>
    </citation>
    <scope>NUCLEOTIDE SEQUENCE [LARGE SCALE GENOMIC DNA]</scope>
    <source>
        <strain evidence="7">LHGZ1</strain>
    </source>
</reference>
<evidence type="ECO:0000259" key="5">
    <source>
        <dbReference type="PROSITE" id="PS51384"/>
    </source>
</evidence>
<accession>A0A248LFI3</accession>
<dbReference type="AlphaFoldDB" id="A0A248LFI3"/>
<evidence type="ECO:0000313" key="7">
    <source>
        <dbReference type="Proteomes" id="UP000197424"/>
    </source>
</evidence>
<dbReference type="Gene3D" id="3.10.20.30">
    <property type="match status" value="1"/>
</dbReference>
<protein>
    <submittedName>
        <fullName evidence="6">CDP-6-deoxy-delta-3,4-glucoseen reductase</fullName>
    </submittedName>
</protein>
<keyword evidence="2" id="KW-0479">Metal-binding</keyword>
<evidence type="ECO:0000259" key="4">
    <source>
        <dbReference type="PROSITE" id="PS51085"/>
    </source>
</evidence>
<dbReference type="Gene3D" id="2.40.30.10">
    <property type="entry name" value="Translation factors"/>
    <property type="match status" value="1"/>
</dbReference>
<comment type="cofactor">
    <cofactor evidence="3">
        <name>[2Fe-2S] cluster</name>
        <dbReference type="ChEBI" id="CHEBI:190135"/>
    </cofactor>
</comment>
<dbReference type="InterPro" id="IPR001709">
    <property type="entry name" value="Flavoprot_Pyr_Nucl_cyt_Rdtase"/>
</dbReference>
<dbReference type="InterPro" id="IPR036010">
    <property type="entry name" value="2Fe-2S_ferredoxin-like_sf"/>
</dbReference>
<feature type="domain" description="FAD-binding FR-type" evidence="5">
    <location>
        <begin position="99"/>
        <end position="198"/>
    </location>
</feature>
<dbReference type="SUPFAM" id="SSF52343">
    <property type="entry name" value="Ferredoxin reductase-like, C-terminal NADP-linked domain"/>
    <property type="match status" value="1"/>
</dbReference>
<dbReference type="PANTHER" id="PTHR47354:SF5">
    <property type="entry name" value="PROTEIN RFBI"/>
    <property type="match status" value="1"/>
</dbReference>
<dbReference type="PROSITE" id="PS51384">
    <property type="entry name" value="FAD_FR"/>
    <property type="match status" value="1"/>
</dbReference>
<keyword evidence="2" id="KW-0001">2Fe-2S</keyword>
<dbReference type="InterPro" id="IPR001433">
    <property type="entry name" value="OxRdtase_FAD/NAD-bd"/>
</dbReference>
<dbReference type="InterPro" id="IPR017938">
    <property type="entry name" value="Riboflavin_synthase-like_b-brl"/>
</dbReference>
<evidence type="ECO:0000256" key="2">
    <source>
        <dbReference type="ARBA" id="ARBA00022714"/>
    </source>
</evidence>
<evidence type="ECO:0000256" key="1">
    <source>
        <dbReference type="ARBA" id="ARBA00001974"/>
    </source>
</evidence>
<dbReference type="InterPro" id="IPR039261">
    <property type="entry name" value="FNR_nucleotide-bd"/>
</dbReference>
<dbReference type="PRINTS" id="PR00371">
    <property type="entry name" value="FPNCR"/>
</dbReference>
<dbReference type="Pfam" id="PF00111">
    <property type="entry name" value="Fer2"/>
    <property type="match status" value="1"/>
</dbReference>
<dbReference type="OrthoDB" id="9806195at2"/>
<dbReference type="RefSeq" id="WP_088859979.1">
    <property type="nucleotide sequence ID" value="NZ_CP022115.1"/>
</dbReference>
<dbReference type="Proteomes" id="UP000197424">
    <property type="component" value="Chromosome"/>
</dbReference>
<dbReference type="EMBL" id="CP022115">
    <property type="protein sequence ID" value="ASJ23229.1"/>
    <property type="molecule type" value="Genomic_DNA"/>
</dbReference>
<evidence type="ECO:0000256" key="3">
    <source>
        <dbReference type="ARBA" id="ARBA00034078"/>
    </source>
</evidence>
<dbReference type="Gene3D" id="3.40.50.80">
    <property type="entry name" value="Nucleotide-binding domain of ferredoxin-NADP reductase (FNR) module"/>
    <property type="match status" value="1"/>
</dbReference>
<dbReference type="InterPro" id="IPR017927">
    <property type="entry name" value="FAD-bd_FR_type"/>
</dbReference>
<comment type="cofactor">
    <cofactor evidence="1">
        <name>FAD</name>
        <dbReference type="ChEBI" id="CHEBI:57692"/>
    </cofactor>
</comment>
<proteinExistence type="predicted"/>
<dbReference type="GO" id="GO:0016491">
    <property type="term" value="F:oxidoreductase activity"/>
    <property type="evidence" value="ECO:0007669"/>
    <property type="project" value="InterPro"/>
</dbReference>
<dbReference type="SUPFAM" id="SSF54292">
    <property type="entry name" value="2Fe-2S ferredoxin-like"/>
    <property type="match status" value="1"/>
</dbReference>
<dbReference type="Pfam" id="PF00175">
    <property type="entry name" value="NAD_binding_1"/>
    <property type="match status" value="1"/>
</dbReference>
<organism evidence="6 7">
    <name type="scientific">Laribacter hongkongensis</name>
    <dbReference type="NCBI Taxonomy" id="168471"/>
    <lineage>
        <taxon>Bacteria</taxon>
        <taxon>Pseudomonadati</taxon>
        <taxon>Pseudomonadota</taxon>
        <taxon>Betaproteobacteria</taxon>
        <taxon>Neisseriales</taxon>
        <taxon>Aquaspirillaceae</taxon>
        <taxon>Laribacter</taxon>
    </lineage>
</organism>
<dbReference type="InterPro" id="IPR008333">
    <property type="entry name" value="Cbr1-like_FAD-bd_dom"/>
</dbReference>
<dbReference type="PANTHER" id="PTHR47354">
    <property type="entry name" value="NADH OXIDOREDUCTASE HCR"/>
    <property type="match status" value="1"/>
</dbReference>
<keyword evidence="2" id="KW-0411">Iron-sulfur</keyword>
<dbReference type="SUPFAM" id="SSF63380">
    <property type="entry name" value="Riboflavin synthase domain-like"/>
    <property type="match status" value="1"/>
</dbReference>
<name>A0A248LFI3_9NEIS</name>
<dbReference type="InterPro" id="IPR050415">
    <property type="entry name" value="MRET"/>
</dbReference>
<sequence length="341" mass="37377">MPQVTLQPSGHGFPADTHETVLEAALRHGVCLPYGCRNGACGACKGRVLSGQVSERAFQAHALSEVEQREGYTLLCCAEPQGDVTIEVTEVPSTQTIQIKTLPCRVESIARVHDVAILKLKIPAAERLLFRAGQYIDILMKDGKARSFSLANAPHDDALLELHIRHMPGGSFSEYVFTQMKEKEILRFKGPLGSFHLDEDSTRPVILLASGTGFAPVKGIVEHAVHVGNSRPMVLYWGARQRNDLYMYELAEQWARELPWFSFVPVLSEPAAADNWTGRSGLVHQAVLDDFADLSAHEVYACGAPVMVEAAHRAFTGERGLPGEAFHSDAFFLSTDNKAGK</sequence>
<keyword evidence="2" id="KW-0408">Iron</keyword>
<dbReference type="InterPro" id="IPR006058">
    <property type="entry name" value="2Fe2S_fd_BS"/>
</dbReference>
<dbReference type="PROSITE" id="PS00197">
    <property type="entry name" value="2FE2S_FER_1"/>
    <property type="match status" value="1"/>
</dbReference>
<evidence type="ECO:0000313" key="6">
    <source>
        <dbReference type="EMBL" id="ASJ23229.1"/>
    </source>
</evidence>
<dbReference type="CDD" id="cd06189">
    <property type="entry name" value="flavin_oxioreductase"/>
    <property type="match status" value="1"/>
</dbReference>
<dbReference type="PROSITE" id="PS51085">
    <property type="entry name" value="2FE2S_FER_2"/>
    <property type="match status" value="1"/>
</dbReference>
<dbReference type="Pfam" id="PF00970">
    <property type="entry name" value="FAD_binding_6"/>
    <property type="match status" value="1"/>
</dbReference>
<feature type="domain" description="2Fe-2S ferredoxin-type" evidence="4">
    <location>
        <begin position="2"/>
        <end position="92"/>
    </location>
</feature>
<dbReference type="InterPro" id="IPR012675">
    <property type="entry name" value="Beta-grasp_dom_sf"/>
</dbReference>
<dbReference type="InterPro" id="IPR001041">
    <property type="entry name" value="2Fe-2S_ferredoxin-type"/>
</dbReference>
<dbReference type="CDD" id="cd00207">
    <property type="entry name" value="fer2"/>
    <property type="match status" value="1"/>
</dbReference>
<dbReference type="GO" id="GO:0051537">
    <property type="term" value="F:2 iron, 2 sulfur cluster binding"/>
    <property type="evidence" value="ECO:0007669"/>
    <property type="project" value="UniProtKB-KW"/>
</dbReference>